<dbReference type="InterPro" id="IPR000630">
    <property type="entry name" value="Ribosomal_uS8"/>
</dbReference>
<accession>F0QR49</accession>
<dbReference type="Gene3D" id="3.30.1370.30">
    <property type="match status" value="1"/>
</dbReference>
<dbReference type="GO" id="GO:0003735">
    <property type="term" value="F:structural constituent of ribosome"/>
    <property type="evidence" value="ECO:0007669"/>
    <property type="project" value="InterPro"/>
</dbReference>
<evidence type="ECO:0000256" key="6">
    <source>
        <dbReference type="RuleBase" id="RU003660"/>
    </source>
</evidence>
<evidence type="ECO:0000256" key="3">
    <source>
        <dbReference type="ARBA" id="ARBA00023274"/>
    </source>
</evidence>
<dbReference type="Gene3D" id="3.30.1490.10">
    <property type="match status" value="1"/>
</dbReference>
<evidence type="ECO:0000256" key="4">
    <source>
        <dbReference type="ARBA" id="ARBA00035258"/>
    </source>
</evidence>
<dbReference type="AlphaFoldDB" id="F0QR49"/>
<comment type="subunit">
    <text evidence="5">Part of the 30S ribosomal subunit. Contacts proteins S5 and S12.</text>
</comment>
<organism evidence="7 8">
    <name type="scientific">Mycoplasma suis (strain Illinois)</name>
    <dbReference type="NCBI Taxonomy" id="768700"/>
    <lineage>
        <taxon>Bacteria</taxon>
        <taxon>Bacillati</taxon>
        <taxon>Mycoplasmatota</taxon>
        <taxon>Mollicutes</taxon>
        <taxon>Mycoplasmataceae</taxon>
        <taxon>Mycoplasma</taxon>
    </lineage>
</organism>
<dbReference type="InterPro" id="IPR047863">
    <property type="entry name" value="Ribosomal_uS8_CS"/>
</dbReference>
<dbReference type="PANTHER" id="PTHR11758">
    <property type="entry name" value="40S RIBOSOMAL PROTEIN S15A"/>
    <property type="match status" value="1"/>
</dbReference>
<dbReference type="FunFam" id="3.30.1490.10:FF:000001">
    <property type="entry name" value="30S ribosomal protein S8"/>
    <property type="match status" value="1"/>
</dbReference>
<protein>
    <recommendedName>
        <fullName evidence="4 5">Small ribosomal subunit protein uS8</fullName>
    </recommendedName>
</protein>
<keyword evidence="2 5" id="KW-0689">Ribosomal protein</keyword>
<keyword evidence="8" id="KW-1185">Reference proteome</keyword>
<gene>
    <name evidence="5 7" type="primary">rpsH</name>
    <name evidence="7" type="ordered locus">MSU_0433</name>
</gene>
<dbReference type="GO" id="GO:1990904">
    <property type="term" value="C:ribonucleoprotein complex"/>
    <property type="evidence" value="ECO:0007669"/>
    <property type="project" value="UniProtKB-KW"/>
</dbReference>
<dbReference type="KEGG" id="mss:MSU_0433"/>
<dbReference type="GO" id="GO:0006412">
    <property type="term" value="P:translation"/>
    <property type="evidence" value="ECO:0007669"/>
    <property type="project" value="UniProtKB-UniRule"/>
</dbReference>
<dbReference type="RefSeq" id="WP_013609852.1">
    <property type="nucleotide sequence ID" value="NC_015155.1"/>
</dbReference>
<comment type="similarity">
    <text evidence="1 5 6">Belongs to the universal ribosomal protein uS8 family.</text>
</comment>
<evidence type="ECO:0000256" key="1">
    <source>
        <dbReference type="ARBA" id="ARBA00006471"/>
    </source>
</evidence>
<dbReference type="PROSITE" id="PS00053">
    <property type="entry name" value="RIBOSOMAL_S8"/>
    <property type="match status" value="1"/>
</dbReference>
<evidence type="ECO:0000256" key="2">
    <source>
        <dbReference type="ARBA" id="ARBA00022980"/>
    </source>
</evidence>
<evidence type="ECO:0000256" key="5">
    <source>
        <dbReference type="HAMAP-Rule" id="MF_01302"/>
    </source>
</evidence>
<keyword evidence="5" id="KW-0699">rRNA-binding</keyword>
<dbReference type="Proteomes" id="UP000007484">
    <property type="component" value="Chromosome"/>
</dbReference>
<dbReference type="GO" id="GO:0019843">
    <property type="term" value="F:rRNA binding"/>
    <property type="evidence" value="ECO:0007669"/>
    <property type="project" value="UniProtKB-UniRule"/>
</dbReference>
<evidence type="ECO:0000313" key="7">
    <source>
        <dbReference type="EMBL" id="ADX97969.1"/>
    </source>
</evidence>
<dbReference type="GO" id="GO:0005840">
    <property type="term" value="C:ribosome"/>
    <property type="evidence" value="ECO:0007669"/>
    <property type="project" value="UniProtKB-KW"/>
</dbReference>
<name>F0QR49_MYCSL</name>
<dbReference type="InterPro" id="IPR035987">
    <property type="entry name" value="Ribosomal_uS8_sf"/>
</dbReference>
<dbReference type="GO" id="GO:0005737">
    <property type="term" value="C:cytoplasm"/>
    <property type="evidence" value="ECO:0007669"/>
    <property type="project" value="UniProtKB-ARBA"/>
</dbReference>
<dbReference type="HOGENOM" id="CLU_098428_0_2_14"/>
<comment type="function">
    <text evidence="5">One of the primary rRNA binding proteins, it binds directly to 16S rRNA central domain where it helps coordinate assembly of the platform of the 30S subunit.</text>
</comment>
<dbReference type="Pfam" id="PF00410">
    <property type="entry name" value="Ribosomal_S8"/>
    <property type="match status" value="1"/>
</dbReference>
<sequence length="130" mass="14464">MITDLVADALNQIKLGSCVKKKEVSFWSSKLLEEILRVMEEEGYIRGFVTKIENNKRRTTVYLKYKDGVSSICGLKKITTPSRFVSSKAEKLPILMSGLGTVVVSTSRGVMCEKTARKQGLGGVILAYIW</sequence>
<dbReference type="STRING" id="768700.MSU_0433"/>
<dbReference type="SUPFAM" id="SSF56047">
    <property type="entry name" value="Ribosomal protein S8"/>
    <property type="match status" value="1"/>
</dbReference>
<evidence type="ECO:0000313" key="8">
    <source>
        <dbReference type="Proteomes" id="UP000007484"/>
    </source>
</evidence>
<dbReference type="NCBIfam" id="NF001109">
    <property type="entry name" value="PRK00136.1"/>
    <property type="match status" value="1"/>
</dbReference>
<keyword evidence="5" id="KW-0694">RNA-binding</keyword>
<keyword evidence="3 5" id="KW-0687">Ribonucleoprotein</keyword>
<dbReference type="HAMAP" id="MF_01302_B">
    <property type="entry name" value="Ribosomal_uS8_B"/>
    <property type="match status" value="1"/>
</dbReference>
<proteinExistence type="inferred from homology"/>
<reference evidence="7 8" key="1">
    <citation type="journal article" date="2011" name="J. Bacteriol.">
        <title>Complete genome sequences of two hemotropic Mycoplasmas, Mycoplasma haemofelis strain Ohio2 and Mycoplasma suis strain Illinois.</title>
        <authorList>
            <person name="Messick J.B."/>
            <person name="Santos A.P."/>
            <person name="Guimaraes A.M."/>
        </authorList>
    </citation>
    <scope>NUCLEOTIDE SEQUENCE [LARGE SCALE GENOMIC DNA]</scope>
    <source>
        <strain evidence="7 8">Illinois</strain>
    </source>
</reference>
<dbReference type="EMBL" id="CP002525">
    <property type="protein sequence ID" value="ADX97969.1"/>
    <property type="molecule type" value="Genomic_DNA"/>
</dbReference>